<keyword evidence="1" id="KW-0614">Plasmid</keyword>
<geneLocation type="plasmid" evidence="1">
    <name>1</name>
</geneLocation>
<reference evidence="1" key="1">
    <citation type="submission" date="2019-12" db="EMBL/GenBank/DDBJ databases">
        <authorList>
            <person name="Cremers G."/>
        </authorList>
    </citation>
    <scope>NUCLEOTIDE SEQUENCE</scope>
    <source>
        <strain evidence="1">Mbul2</strain>
        <plasmid evidence="1">1</plasmid>
    </source>
</reference>
<protein>
    <submittedName>
        <fullName evidence="1">Uncharacterized protein</fullName>
    </submittedName>
</protein>
<sequence>MYIGAATIGERDAAGAAIERLKAKLAESARQDPPVEMKFSMPDAWSVKLFVALCRR</sequence>
<dbReference type="EMBL" id="LR743510">
    <property type="protein sequence ID" value="CAA2136891.1"/>
    <property type="molecule type" value="Genomic_DNA"/>
</dbReference>
<dbReference type="AlphaFoldDB" id="A0A679JBF1"/>
<gene>
    <name evidence="1" type="ORF">MBLL_00389</name>
</gene>
<organism evidence="1">
    <name type="scientific">Methylobacterium bullatum</name>
    <dbReference type="NCBI Taxonomy" id="570505"/>
    <lineage>
        <taxon>Bacteria</taxon>
        <taxon>Pseudomonadati</taxon>
        <taxon>Pseudomonadota</taxon>
        <taxon>Alphaproteobacteria</taxon>
        <taxon>Hyphomicrobiales</taxon>
        <taxon>Methylobacteriaceae</taxon>
        <taxon>Methylobacterium</taxon>
    </lineage>
</organism>
<name>A0A679JBF1_9HYPH</name>
<dbReference type="RefSeq" id="WP_339158964.1">
    <property type="nucleotide sequence ID" value="NZ_LR743510.1"/>
</dbReference>
<proteinExistence type="predicted"/>
<accession>A0A679JBF1</accession>
<evidence type="ECO:0000313" key="1">
    <source>
        <dbReference type="EMBL" id="CAA2136891.1"/>
    </source>
</evidence>